<organism evidence="2 3">
    <name type="scientific">Strongyloides papillosus</name>
    <name type="common">Intestinal threadworm</name>
    <dbReference type="NCBI Taxonomy" id="174720"/>
    <lineage>
        <taxon>Eukaryota</taxon>
        <taxon>Metazoa</taxon>
        <taxon>Ecdysozoa</taxon>
        <taxon>Nematoda</taxon>
        <taxon>Chromadorea</taxon>
        <taxon>Rhabditida</taxon>
        <taxon>Tylenchina</taxon>
        <taxon>Panagrolaimomorpha</taxon>
        <taxon>Strongyloidoidea</taxon>
        <taxon>Strongyloididae</taxon>
        <taxon>Strongyloides</taxon>
    </lineage>
</organism>
<evidence type="ECO:0000256" key="1">
    <source>
        <dbReference type="SAM" id="MobiDB-lite"/>
    </source>
</evidence>
<feature type="region of interest" description="Disordered" evidence="1">
    <location>
        <begin position="141"/>
        <end position="177"/>
    </location>
</feature>
<reference evidence="3" key="1">
    <citation type="submission" date="2017-02" db="UniProtKB">
        <authorList>
            <consortium name="WormBaseParasite"/>
        </authorList>
    </citation>
    <scope>IDENTIFICATION</scope>
</reference>
<dbReference type="WBParaSite" id="SPAL_0000140900.1">
    <property type="protein sequence ID" value="SPAL_0000140900.1"/>
    <property type="gene ID" value="SPAL_0000140900"/>
</dbReference>
<evidence type="ECO:0000313" key="2">
    <source>
        <dbReference type="Proteomes" id="UP000046392"/>
    </source>
</evidence>
<accession>A0A0N5B5R3</accession>
<sequence length="397" mass="46104">MDDNIKKLLSQLSDEECRKLYESLRERYSPERNQDSRNTKDNNFRKKKKDEAVSINILQEVENLPSDNRLSENKQVSAKNTLQKRAYSAGDCSISQIQKANLSSCSEPNMRRQNSGEVFFSESSKNSRIRRRTLHYIAVAESQDTEVDQEHDGPENQTNSEVFSPTPQNDENQQSLMNTSERANIEKEKFMEKLKTFCSGYDQSIAVNDKFIVGLYTERTKNGLWLLTENQPNYINPLGRMFTKKRGSGYNVLSKTTTYWCRNCRKSKKPNWPYGDCLVELKIKNKQIQSISGTHHERCCETSFKQIMAEEFLNHSIALAKNPVIMPNVSFILGEQRLLSFASYFKFELEELKTYFGEYHSRARTLRSASSRNVRKNKDGKISNKKKLYDSLYKITK</sequence>
<protein>
    <submittedName>
        <fullName evidence="3">FLYWCH-type domain-containing protein</fullName>
    </submittedName>
</protein>
<feature type="compositionally biased region" description="Polar residues" evidence="1">
    <location>
        <begin position="155"/>
        <end position="177"/>
    </location>
</feature>
<name>A0A0N5B5R3_STREA</name>
<feature type="region of interest" description="Disordered" evidence="1">
    <location>
        <begin position="25"/>
        <end position="48"/>
    </location>
</feature>
<dbReference type="STRING" id="174720.A0A0N5B5R3"/>
<dbReference type="AlphaFoldDB" id="A0A0N5B5R3"/>
<dbReference type="Proteomes" id="UP000046392">
    <property type="component" value="Unplaced"/>
</dbReference>
<keyword evidence="2" id="KW-1185">Reference proteome</keyword>
<evidence type="ECO:0000313" key="3">
    <source>
        <dbReference type="WBParaSite" id="SPAL_0000140900.1"/>
    </source>
</evidence>
<proteinExistence type="predicted"/>